<keyword evidence="4" id="KW-0337">GPI-anchor biosynthesis</keyword>
<feature type="transmembrane region" description="Helical" evidence="10">
    <location>
        <begin position="244"/>
        <end position="264"/>
    </location>
</feature>
<keyword evidence="8 10" id="KW-0472">Membrane</keyword>
<evidence type="ECO:0000313" key="11">
    <source>
        <dbReference type="EMBL" id="KAK2957730.1"/>
    </source>
</evidence>
<comment type="subcellular location">
    <subcellularLocation>
        <location evidence="1">Endoplasmic reticulum membrane</location>
        <topology evidence="1">Single-pass membrane protein</topology>
    </subcellularLocation>
</comment>
<accession>A0ABQ9Y1X4</accession>
<dbReference type="InterPro" id="IPR040039">
    <property type="entry name" value="PIGX"/>
</dbReference>
<dbReference type="PANTHER" id="PTHR28650:SF1">
    <property type="entry name" value="PHOSPHATIDYLINOSITOL-GLYCAN BIOSYNTHESIS CLASS X PROTEIN"/>
    <property type="match status" value="1"/>
</dbReference>
<dbReference type="Proteomes" id="UP001281761">
    <property type="component" value="Unassembled WGS sequence"/>
</dbReference>
<keyword evidence="5 10" id="KW-0812">Transmembrane</keyword>
<keyword evidence="12" id="KW-1185">Reference proteome</keyword>
<evidence type="ECO:0000256" key="7">
    <source>
        <dbReference type="ARBA" id="ARBA00022989"/>
    </source>
</evidence>
<evidence type="ECO:0008006" key="13">
    <source>
        <dbReference type="Google" id="ProtNLM"/>
    </source>
</evidence>
<evidence type="ECO:0000256" key="6">
    <source>
        <dbReference type="ARBA" id="ARBA00022824"/>
    </source>
</evidence>
<dbReference type="InterPro" id="IPR013233">
    <property type="entry name" value="PIG-X/PBN1"/>
</dbReference>
<reference evidence="11 12" key="1">
    <citation type="journal article" date="2022" name="bioRxiv">
        <title>Genomics of Preaxostyla Flagellates Illuminates Evolutionary Transitions and the Path Towards Mitochondrial Loss.</title>
        <authorList>
            <person name="Novak L.V.F."/>
            <person name="Treitli S.C."/>
            <person name="Pyrih J."/>
            <person name="Halakuc P."/>
            <person name="Pipaliya S.V."/>
            <person name="Vacek V."/>
            <person name="Brzon O."/>
            <person name="Soukal P."/>
            <person name="Eme L."/>
            <person name="Dacks J.B."/>
            <person name="Karnkowska A."/>
            <person name="Elias M."/>
            <person name="Hampl V."/>
        </authorList>
    </citation>
    <scope>NUCLEOTIDE SEQUENCE [LARGE SCALE GENOMIC DNA]</scope>
    <source>
        <strain evidence="11">NAU3</strain>
        <tissue evidence="11">Gut</tissue>
    </source>
</reference>
<evidence type="ECO:0000256" key="2">
    <source>
        <dbReference type="ARBA" id="ARBA00004687"/>
    </source>
</evidence>
<evidence type="ECO:0000256" key="10">
    <source>
        <dbReference type="SAM" id="Phobius"/>
    </source>
</evidence>
<proteinExistence type="inferred from homology"/>
<comment type="caution">
    <text evidence="11">The sequence shown here is derived from an EMBL/GenBank/DDBJ whole genome shotgun (WGS) entry which is preliminary data.</text>
</comment>
<evidence type="ECO:0000256" key="4">
    <source>
        <dbReference type="ARBA" id="ARBA00022502"/>
    </source>
</evidence>
<keyword evidence="9" id="KW-0325">Glycoprotein</keyword>
<evidence type="ECO:0000256" key="9">
    <source>
        <dbReference type="ARBA" id="ARBA00023180"/>
    </source>
</evidence>
<evidence type="ECO:0000256" key="3">
    <source>
        <dbReference type="ARBA" id="ARBA00010345"/>
    </source>
</evidence>
<keyword evidence="6" id="KW-0256">Endoplasmic reticulum</keyword>
<evidence type="ECO:0000256" key="1">
    <source>
        <dbReference type="ARBA" id="ARBA00004389"/>
    </source>
</evidence>
<keyword evidence="7 10" id="KW-1133">Transmembrane helix</keyword>
<comment type="similarity">
    <text evidence="3">Belongs to the PIGX family.</text>
</comment>
<evidence type="ECO:0000313" key="12">
    <source>
        <dbReference type="Proteomes" id="UP001281761"/>
    </source>
</evidence>
<evidence type="ECO:0000256" key="5">
    <source>
        <dbReference type="ARBA" id="ARBA00022692"/>
    </source>
</evidence>
<name>A0ABQ9Y1X4_9EUKA</name>
<evidence type="ECO:0000256" key="8">
    <source>
        <dbReference type="ARBA" id="ARBA00023136"/>
    </source>
</evidence>
<dbReference type="Pfam" id="PF08320">
    <property type="entry name" value="PIG-X"/>
    <property type="match status" value="1"/>
</dbReference>
<dbReference type="EMBL" id="JARBJD010000044">
    <property type="protein sequence ID" value="KAK2957730.1"/>
    <property type="molecule type" value="Genomic_DNA"/>
</dbReference>
<gene>
    <name evidence="11" type="ORF">BLNAU_7385</name>
</gene>
<sequence>MIVPILALFSPLSCIKLQSAQFSKGKLGYHISLDTELTLTDFNPYNEICEIVQVEEFSHEFYINPYELNTLHLSGKQPKRYYDPSLFPELEHVHYQNITQPFFLLSHFRLTKESLLKDTSNVFYYTSSLPIHLRYQPAKNCVHDPECSNPVVYSPQVRFYSRCDESQQSTLQSLISPDCPFSTFDVNNTKYFYLHTEASDLQELLHSRGWTNLNDEQVITENGKPQYVTYTIQVPVADLSKRPLVDFFTIGAVFIALILLAAVVTSRSSRQKSQ</sequence>
<organism evidence="11 12">
    <name type="scientific">Blattamonas nauphoetae</name>
    <dbReference type="NCBI Taxonomy" id="2049346"/>
    <lineage>
        <taxon>Eukaryota</taxon>
        <taxon>Metamonada</taxon>
        <taxon>Preaxostyla</taxon>
        <taxon>Oxymonadida</taxon>
        <taxon>Blattamonas</taxon>
    </lineage>
</organism>
<protein>
    <recommendedName>
        <fullName evidence="13">Phosphatidylinositol-glycan biosynthesis class X protein</fullName>
    </recommendedName>
</protein>
<comment type="pathway">
    <text evidence="2">Glycolipid biosynthesis; glycosylphosphatidylinositol-anchor biosynthesis.</text>
</comment>
<dbReference type="PANTHER" id="PTHR28650">
    <property type="entry name" value="PHOSPHATIDYLINOSITOL-GLYCAN BIOSYNTHESIS CLASS X PROTEIN"/>
    <property type="match status" value="1"/>
</dbReference>